<evidence type="ECO:0000313" key="3">
    <source>
        <dbReference type="Proteomes" id="UP000278746"/>
    </source>
</evidence>
<protein>
    <submittedName>
        <fullName evidence="2">GNAT family N-acetyltransferase</fullName>
    </submittedName>
</protein>
<feature type="domain" description="N-acetyltransferase" evidence="1">
    <location>
        <begin position="1"/>
        <end position="131"/>
    </location>
</feature>
<organism evidence="2 3">
    <name type="scientific">Alteribacter keqinensis</name>
    <dbReference type="NCBI Taxonomy" id="2483800"/>
    <lineage>
        <taxon>Bacteria</taxon>
        <taxon>Bacillati</taxon>
        <taxon>Bacillota</taxon>
        <taxon>Bacilli</taxon>
        <taxon>Bacillales</taxon>
        <taxon>Bacillaceae</taxon>
        <taxon>Alteribacter</taxon>
    </lineage>
</organism>
<evidence type="ECO:0000259" key="1">
    <source>
        <dbReference type="PROSITE" id="PS51186"/>
    </source>
</evidence>
<dbReference type="OrthoDB" id="2864206at2"/>
<comment type="caution">
    <text evidence="2">The sequence shown here is derived from an EMBL/GenBank/DDBJ whole genome shotgun (WGS) entry which is preliminary data.</text>
</comment>
<accession>A0A3M7TRC7</accession>
<proteinExistence type="predicted"/>
<dbReference type="AlphaFoldDB" id="A0A3M7TRC7"/>
<keyword evidence="2" id="KW-0808">Transferase</keyword>
<evidence type="ECO:0000313" key="2">
    <source>
        <dbReference type="EMBL" id="RNA67981.1"/>
    </source>
</evidence>
<gene>
    <name evidence="2" type="ORF">EBO34_14925</name>
</gene>
<dbReference type="SUPFAM" id="SSF55729">
    <property type="entry name" value="Acyl-CoA N-acyltransferases (Nat)"/>
    <property type="match status" value="1"/>
</dbReference>
<dbReference type="Proteomes" id="UP000278746">
    <property type="component" value="Unassembled WGS sequence"/>
</dbReference>
<dbReference type="Gene3D" id="3.40.630.30">
    <property type="match status" value="1"/>
</dbReference>
<keyword evidence="3" id="KW-1185">Reference proteome</keyword>
<reference evidence="2 3" key="1">
    <citation type="submission" date="2018-10" db="EMBL/GenBank/DDBJ databases">
        <title>Bacillus Keqinensis sp. nov., a moderately halophilic bacterium isolated from a saline-alkaline lake.</title>
        <authorList>
            <person name="Wang H."/>
        </authorList>
    </citation>
    <scope>NUCLEOTIDE SEQUENCE [LARGE SCALE GENOMIC DNA]</scope>
    <source>
        <strain evidence="2 3">KQ-3</strain>
    </source>
</reference>
<dbReference type="RefSeq" id="WP_122899931.1">
    <property type="nucleotide sequence ID" value="NZ_RHIB01000002.1"/>
</dbReference>
<name>A0A3M7TRC7_9BACI</name>
<dbReference type="EMBL" id="RHIB01000002">
    <property type="protein sequence ID" value="RNA67981.1"/>
    <property type="molecule type" value="Genomic_DNA"/>
</dbReference>
<sequence length="131" mass="15450">MEIVIKRINYKTALILKNAYKAEGLKLRDFIGMSWLGAYDNTTLIGVVAYRRTKKGIVFKSDIVLKEYRGMGVYRKLFTERLKRIKKIKGTGSKRMYAYCTQSSLSLFLEYGFVKKRTVRRYTYVEYNNIK</sequence>
<dbReference type="GO" id="GO:0016747">
    <property type="term" value="F:acyltransferase activity, transferring groups other than amino-acyl groups"/>
    <property type="evidence" value="ECO:0007669"/>
    <property type="project" value="InterPro"/>
</dbReference>
<dbReference type="InterPro" id="IPR016181">
    <property type="entry name" value="Acyl_CoA_acyltransferase"/>
</dbReference>
<dbReference type="PROSITE" id="PS51186">
    <property type="entry name" value="GNAT"/>
    <property type="match status" value="1"/>
</dbReference>
<dbReference type="InterPro" id="IPR000182">
    <property type="entry name" value="GNAT_dom"/>
</dbReference>